<accession>U2QDL3</accession>
<organism evidence="2 3">
    <name type="scientific">Segatella baroniae F0067</name>
    <dbReference type="NCBI Taxonomy" id="1115809"/>
    <lineage>
        <taxon>Bacteria</taxon>
        <taxon>Pseudomonadati</taxon>
        <taxon>Bacteroidota</taxon>
        <taxon>Bacteroidia</taxon>
        <taxon>Bacteroidales</taxon>
        <taxon>Prevotellaceae</taxon>
        <taxon>Segatella</taxon>
    </lineage>
</organism>
<keyword evidence="3" id="KW-1185">Reference proteome</keyword>
<comment type="caution">
    <text evidence="2">The sequence shown here is derived from an EMBL/GenBank/DDBJ whole genome shotgun (WGS) entry which is preliminary data.</text>
</comment>
<dbReference type="Proteomes" id="UP000016648">
    <property type="component" value="Unassembled WGS sequence"/>
</dbReference>
<evidence type="ECO:0000313" key="3">
    <source>
        <dbReference type="Proteomes" id="UP000016648"/>
    </source>
</evidence>
<dbReference type="PATRIC" id="fig|1115809.3.peg.1236"/>
<feature type="compositionally biased region" description="Basic and acidic residues" evidence="1">
    <location>
        <begin position="44"/>
        <end position="59"/>
    </location>
</feature>
<feature type="region of interest" description="Disordered" evidence="1">
    <location>
        <begin position="1"/>
        <end position="67"/>
    </location>
</feature>
<sequence>MIFFDTDKQTEAFQRTGTDVPRRPGSRPASLPSVPFGAAHAVPRRADRHPPGLRKDGDGVAKAQRRTCNSSALTRRKGCFYRLKGQLLQAESCPLTTPSSRACKVNCVRSVHRSLALVHCHYRLGGWSVCRGGLRAQRATLPGQ</sequence>
<reference evidence="2 3" key="1">
    <citation type="submission" date="2013-08" db="EMBL/GenBank/DDBJ databases">
        <authorList>
            <person name="Durkin A.S."/>
            <person name="Haft D.R."/>
            <person name="McCorrison J."/>
            <person name="Torralba M."/>
            <person name="Gillis M."/>
            <person name="Haft D.H."/>
            <person name="Methe B."/>
            <person name="Sutton G."/>
            <person name="Nelson K.E."/>
        </authorList>
    </citation>
    <scope>NUCLEOTIDE SEQUENCE [LARGE SCALE GENOMIC DNA]</scope>
    <source>
        <strain evidence="2 3">F0067</strain>
    </source>
</reference>
<protein>
    <submittedName>
        <fullName evidence="2">Uncharacterized protein</fullName>
    </submittedName>
</protein>
<name>U2QDL3_9BACT</name>
<dbReference type="EMBL" id="AWEY01000020">
    <property type="protein sequence ID" value="ERK39413.1"/>
    <property type="molecule type" value="Genomic_DNA"/>
</dbReference>
<dbReference type="AlphaFoldDB" id="U2QDL3"/>
<evidence type="ECO:0000313" key="2">
    <source>
        <dbReference type="EMBL" id="ERK39413.1"/>
    </source>
</evidence>
<gene>
    <name evidence="2" type="ORF">HMPREF9135_1683</name>
</gene>
<feature type="compositionally biased region" description="Basic and acidic residues" evidence="1">
    <location>
        <begin position="1"/>
        <end position="10"/>
    </location>
</feature>
<proteinExistence type="predicted"/>
<evidence type="ECO:0000256" key="1">
    <source>
        <dbReference type="SAM" id="MobiDB-lite"/>
    </source>
</evidence>